<sequence length="174" mass="19433">MNVVEYTHTLTPLARNFDCGNPYLNLFLRSPDALNSSIGKTYVYLTEANDCILGYYNISAGSVDQLENGFRVKSGGAIHIGYFALDERAQHQFQGQMPDGTNLYLGDYLLIECLDRIEQIREGFVGAAVVTLASSEAGEHLYRKHDFLDLDDDLTFSLSEGEGECIPLYLPLDY</sequence>
<dbReference type="EMBL" id="PRLC01000002">
    <property type="protein sequence ID" value="RAW63244.1"/>
    <property type="molecule type" value="Genomic_DNA"/>
</dbReference>
<evidence type="ECO:0000313" key="2">
    <source>
        <dbReference type="Proteomes" id="UP000250429"/>
    </source>
</evidence>
<evidence type="ECO:0000313" key="1">
    <source>
        <dbReference type="EMBL" id="RAW63244.1"/>
    </source>
</evidence>
<keyword evidence="2" id="KW-1185">Reference proteome</keyword>
<proteinExistence type="predicted"/>
<accession>A0A329UNB2</accession>
<reference evidence="1 2" key="1">
    <citation type="submission" date="2018-02" db="EMBL/GenBank/DDBJ databases">
        <title>Complete genome sequencing of Faecalibacterium prausnitzii strains isolated from the human gut.</title>
        <authorList>
            <person name="Fitzgerald B.C."/>
            <person name="Shkoporov A.N."/>
            <person name="Ross P.R."/>
            <person name="Hill C."/>
        </authorList>
    </citation>
    <scope>NUCLEOTIDE SEQUENCE [LARGE SCALE GENOMIC DNA]</scope>
    <source>
        <strain evidence="1 2">APC922/41-1</strain>
    </source>
</reference>
<dbReference type="Gene3D" id="3.40.630.30">
    <property type="match status" value="1"/>
</dbReference>
<name>A0A329UNB2_9FIRM</name>
<dbReference type="Proteomes" id="UP000250429">
    <property type="component" value="Unassembled WGS sequence"/>
</dbReference>
<dbReference type="AlphaFoldDB" id="A0A329UNB2"/>
<gene>
    <name evidence="1" type="ORF">C4N23_02335</name>
</gene>
<organism evidence="1 2">
    <name type="scientific">Faecalibacterium hattorii</name>
    <dbReference type="NCBI Taxonomy" id="2935520"/>
    <lineage>
        <taxon>Bacteria</taxon>
        <taxon>Bacillati</taxon>
        <taxon>Bacillota</taxon>
        <taxon>Clostridia</taxon>
        <taxon>Eubacteriales</taxon>
        <taxon>Oscillospiraceae</taxon>
        <taxon>Faecalibacterium</taxon>
    </lineage>
</organism>
<evidence type="ECO:0008006" key="3">
    <source>
        <dbReference type="Google" id="ProtNLM"/>
    </source>
</evidence>
<comment type="caution">
    <text evidence="1">The sequence shown here is derived from an EMBL/GenBank/DDBJ whole genome shotgun (WGS) entry which is preliminary data.</text>
</comment>
<dbReference type="RefSeq" id="WP_112143756.1">
    <property type="nucleotide sequence ID" value="NZ_JBLVPC010000112.1"/>
</dbReference>
<protein>
    <recommendedName>
        <fullName evidence="3">GNAT family N-acetyltransferase</fullName>
    </recommendedName>
</protein>